<dbReference type="RefSeq" id="WP_111941179.1">
    <property type="nucleotide sequence ID" value="NZ_CP158566.1"/>
</dbReference>
<dbReference type="AlphaFoldDB" id="A0AAQ0FDW7"/>
<dbReference type="Pfam" id="PF06189">
    <property type="entry name" value="5-nucleotidase"/>
    <property type="match status" value="1"/>
</dbReference>
<evidence type="ECO:0000313" key="1">
    <source>
        <dbReference type="EMBL" id="RAQ05965.1"/>
    </source>
</evidence>
<organism evidence="1 2">
    <name type="scientific">Burkholderia cepacia</name>
    <name type="common">Pseudomonas cepacia</name>
    <dbReference type="NCBI Taxonomy" id="292"/>
    <lineage>
        <taxon>Bacteria</taxon>
        <taxon>Pseudomonadati</taxon>
        <taxon>Pseudomonadota</taxon>
        <taxon>Betaproteobacteria</taxon>
        <taxon>Burkholderiales</taxon>
        <taxon>Burkholderiaceae</taxon>
        <taxon>Burkholderia</taxon>
        <taxon>Burkholderia cepacia complex</taxon>
    </lineage>
</organism>
<dbReference type="PANTHER" id="PTHR31367">
    <property type="entry name" value="CYTOSOLIC 5'-NUCLEOTIDASE 1 FAMILY MEMBER"/>
    <property type="match status" value="1"/>
</dbReference>
<dbReference type="GO" id="GO:0000166">
    <property type="term" value="F:nucleotide binding"/>
    <property type="evidence" value="ECO:0007669"/>
    <property type="project" value="InterPro"/>
</dbReference>
<reference evidence="1 2" key="1">
    <citation type="submission" date="2018-06" db="EMBL/GenBank/DDBJ databases">
        <title>Towards the identification of Burkholderia cepacia strain which caused fatal septicemia.</title>
        <authorList>
            <person name="Bui L.A.T."/>
            <person name="Zakharova I.B."/>
            <person name="Shpak I.M."/>
            <person name="Teteryatnikova N."/>
            <person name="Ustinov D.V."/>
            <person name="Kuzyutina Y.A."/>
            <person name="Nguyen H.N."/>
            <person name="Antonov A.S."/>
            <person name="Avdyusheva E.F."/>
            <person name="Victorov D.V."/>
        </authorList>
    </citation>
    <scope>NUCLEOTIDE SEQUENCE [LARGE SCALE GENOMIC DNA]</scope>
    <source>
        <strain evidence="1 2">PT02</strain>
    </source>
</reference>
<protein>
    <submittedName>
        <fullName evidence="1">5'-nucleotidase</fullName>
    </submittedName>
</protein>
<dbReference type="GO" id="GO:0009117">
    <property type="term" value="P:nucleotide metabolic process"/>
    <property type="evidence" value="ECO:0007669"/>
    <property type="project" value="InterPro"/>
</dbReference>
<dbReference type="InterPro" id="IPR010394">
    <property type="entry name" value="5-nucleotidase"/>
</dbReference>
<accession>A0AAQ0FDW7</accession>
<name>A0AAQ0FDW7_BURCE</name>
<evidence type="ECO:0000313" key="2">
    <source>
        <dbReference type="Proteomes" id="UP000248899"/>
    </source>
</evidence>
<dbReference type="GO" id="GO:0000287">
    <property type="term" value="F:magnesium ion binding"/>
    <property type="evidence" value="ECO:0007669"/>
    <property type="project" value="InterPro"/>
</dbReference>
<gene>
    <name evidence="1" type="ORF">DPR02_22600</name>
</gene>
<dbReference type="GO" id="GO:0005737">
    <property type="term" value="C:cytoplasm"/>
    <property type="evidence" value="ECO:0007669"/>
    <property type="project" value="InterPro"/>
</dbReference>
<sequence length="303" mass="33050">MIPGEKVMVAVSARALFDFEEENRAFQEDDPSAYLALQEGRLDLPARPGAAFPLVRKLLAFNGGGADNVEVAILSRNAPVTGLRVFASARHHGLPIGRAIFTSGAAPHRYLGPLGANLFLSANAVDVRAAMAAGFPAAQVYLQPSAATRLQDDGELRIAFDGDSVLFSDEAERIFRLMQLEQFIDHEVRNARTPLPPGPLKPFLDALCWLRNGVKLPVTVRTALVTARSAPAHERAIRTLMSWGVTIDEAMFLGSRPKAPFLAEFGPDIFFDDHLRNCESASRHVTTGHVPYGINNEPELAFR</sequence>
<dbReference type="GO" id="GO:0008253">
    <property type="term" value="F:5'-nucleotidase activity"/>
    <property type="evidence" value="ECO:0007669"/>
    <property type="project" value="InterPro"/>
</dbReference>
<dbReference type="PANTHER" id="PTHR31367:SF5">
    <property type="entry name" value="CYTOSOLIC 5'-NUCLEOTIDASE 1A"/>
    <property type="match status" value="1"/>
</dbReference>
<proteinExistence type="predicted"/>
<dbReference type="EMBL" id="QLUZ01000014">
    <property type="protein sequence ID" value="RAQ05965.1"/>
    <property type="molecule type" value="Genomic_DNA"/>
</dbReference>
<comment type="caution">
    <text evidence="1">The sequence shown here is derived from an EMBL/GenBank/DDBJ whole genome shotgun (WGS) entry which is preliminary data.</text>
</comment>
<dbReference type="Proteomes" id="UP000248899">
    <property type="component" value="Unassembled WGS sequence"/>
</dbReference>